<feature type="signal peptide" evidence="1">
    <location>
        <begin position="1"/>
        <end position="18"/>
    </location>
</feature>
<reference evidence="2" key="2">
    <citation type="submission" date="2021-01" db="EMBL/GenBank/DDBJ databases">
        <authorList>
            <person name="Schikora-Tamarit M.A."/>
        </authorList>
    </citation>
    <scope>NUCLEOTIDE SEQUENCE</scope>
    <source>
        <strain evidence="2">CBS2887</strain>
    </source>
</reference>
<comment type="caution">
    <text evidence="2">The sequence shown here is derived from an EMBL/GenBank/DDBJ whole genome shotgun (WGS) entry which is preliminary data.</text>
</comment>
<reference evidence="2" key="1">
    <citation type="journal article" date="2021" name="Open Biol.">
        <title>Shared evolutionary footprints suggest mitochondrial oxidative damage underlies multiple complex I losses in fungi.</title>
        <authorList>
            <person name="Schikora-Tamarit M.A."/>
            <person name="Marcet-Houben M."/>
            <person name="Nosek J."/>
            <person name="Gabaldon T."/>
        </authorList>
    </citation>
    <scope>NUCLEOTIDE SEQUENCE</scope>
    <source>
        <strain evidence="2">CBS2887</strain>
    </source>
</reference>
<sequence length="100" mass="11735">MIGVFTLISNLMFWSGSTTWLKAWILALSNGEFDPLVVQHKHDAVKIDVDSDLLRQRVGILEVHYWLRLRWWLVWIRESGQNKVEDSQQTLSSDHQFQLG</sequence>
<dbReference type="Proteomes" id="UP000774326">
    <property type="component" value="Unassembled WGS sequence"/>
</dbReference>
<accession>A0A9P8Q7C6</accession>
<evidence type="ECO:0000256" key="1">
    <source>
        <dbReference type="SAM" id="SignalP"/>
    </source>
</evidence>
<organism evidence="2 3">
    <name type="scientific">Wickerhamomyces pijperi</name>
    <name type="common">Yeast</name>
    <name type="synonym">Pichia pijperi</name>
    <dbReference type="NCBI Taxonomy" id="599730"/>
    <lineage>
        <taxon>Eukaryota</taxon>
        <taxon>Fungi</taxon>
        <taxon>Dikarya</taxon>
        <taxon>Ascomycota</taxon>
        <taxon>Saccharomycotina</taxon>
        <taxon>Saccharomycetes</taxon>
        <taxon>Phaffomycetales</taxon>
        <taxon>Wickerhamomycetaceae</taxon>
        <taxon>Wickerhamomyces</taxon>
    </lineage>
</organism>
<proteinExistence type="predicted"/>
<gene>
    <name evidence="2" type="ORF">WICPIJ_003596</name>
</gene>
<evidence type="ECO:0000313" key="2">
    <source>
        <dbReference type="EMBL" id="KAH3685438.1"/>
    </source>
</evidence>
<keyword evidence="1" id="KW-0732">Signal</keyword>
<name>A0A9P8Q7C6_WICPI</name>
<protein>
    <submittedName>
        <fullName evidence="2">Uncharacterized protein</fullName>
    </submittedName>
</protein>
<evidence type="ECO:0000313" key="3">
    <source>
        <dbReference type="Proteomes" id="UP000774326"/>
    </source>
</evidence>
<dbReference type="EMBL" id="JAEUBG010002005">
    <property type="protein sequence ID" value="KAH3685438.1"/>
    <property type="molecule type" value="Genomic_DNA"/>
</dbReference>
<keyword evidence="3" id="KW-1185">Reference proteome</keyword>
<dbReference type="AlphaFoldDB" id="A0A9P8Q7C6"/>
<feature type="chain" id="PRO_5040130150" evidence="1">
    <location>
        <begin position="19"/>
        <end position="100"/>
    </location>
</feature>